<dbReference type="Proteomes" id="UP000298030">
    <property type="component" value="Unassembled WGS sequence"/>
</dbReference>
<protein>
    <submittedName>
        <fullName evidence="1">Uncharacterized protein</fullName>
    </submittedName>
</protein>
<gene>
    <name evidence="1" type="ORF">FA13DRAFT_501069</name>
</gene>
<dbReference type="AlphaFoldDB" id="A0A4Y7TAB7"/>
<reference evidence="1 2" key="1">
    <citation type="journal article" date="2019" name="Nat. Ecol. Evol.">
        <title>Megaphylogeny resolves global patterns of mushroom evolution.</title>
        <authorList>
            <person name="Varga T."/>
            <person name="Krizsan K."/>
            <person name="Foldi C."/>
            <person name="Dima B."/>
            <person name="Sanchez-Garcia M."/>
            <person name="Sanchez-Ramirez S."/>
            <person name="Szollosi G.J."/>
            <person name="Szarkandi J.G."/>
            <person name="Papp V."/>
            <person name="Albert L."/>
            <person name="Andreopoulos W."/>
            <person name="Angelini C."/>
            <person name="Antonin V."/>
            <person name="Barry K.W."/>
            <person name="Bougher N.L."/>
            <person name="Buchanan P."/>
            <person name="Buyck B."/>
            <person name="Bense V."/>
            <person name="Catcheside P."/>
            <person name="Chovatia M."/>
            <person name="Cooper J."/>
            <person name="Damon W."/>
            <person name="Desjardin D."/>
            <person name="Finy P."/>
            <person name="Geml J."/>
            <person name="Haridas S."/>
            <person name="Hughes K."/>
            <person name="Justo A."/>
            <person name="Karasinski D."/>
            <person name="Kautmanova I."/>
            <person name="Kiss B."/>
            <person name="Kocsube S."/>
            <person name="Kotiranta H."/>
            <person name="LaButti K.M."/>
            <person name="Lechner B.E."/>
            <person name="Liimatainen K."/>
            <person name="Lipzen A."/>
            <person name="Lukacs Z."/>
            <person name="Mihaltcheva S."/>
            <person name="Morgado L.N."/>
            <person name="Niskanen T."/>
            <person name="Noordeloos M.E."/>
            <person name="Ohm R.A."/>
            <person name="Ortiz-Santana B."/>
            <person name="Ovrebo C."/>
            <person name="Racz N."/>
            <person name="Riley R."/>
            <person name="Savchenko A."/>
            <person name="Shiryaev A."/>
            <person name="Soop K."/>
            <person name="Spirin V."/>
            <person name="Szebenyi C."/>
            <person name="Tomsovsky M."/>
            <person name="Tulloss R.E."/>
            <person name="Uehling J."/>
            <person name="Grigoriev I.V."/>
            <person name="Vagvolgyi C."/>
            <person name="Papp T."/>
            <person name="Martin F.M."/>
            <person name="Miettinen O."/>
            <person name="Hibbett D.S."/>
            <person name="Nagy L.G."/>
        </authorList>
    </citation>
    <scope>NUCLEOTIDE SEQUENCE [LARGE SCALE GENOMIC DNA]</scope>
    <source>
        <strain evidence="1 2">FP101781</strain>
    </source>
</reference>
<name>A0A4Y7TAB7_COPMI</name>
<proteinExistence type="predicted"/>
<sequence length="158" mass="17587">MFNLRVLETLLIEDLDSARPESPTNKEQKAEAEIAVLLADLTKVPREISHETTDSITSKEFWDVAAFSCARSRAMLQAYREDSDNTRIACSLTGMGQFMAATMAKFRLVRSPREVGAEGAARGNRKPVLLNGFVRVLDEPRAKTYRESLGSEDEDCAD</sequence>
<dbReference type="EMBL" id="QPFP01000021">
    <property type="protein sequence ID" value="TEB30884.1"/>
    <property type="molecule type" value="Genomic_DNA"/>
</dbReference>
<keyword evidence="2" id="KW-1185">Reference proteome</keyword>
<evidence type="ECO:0000313" key="1">
    <source>
        <dbReference type="EMBL" id="TEB30884.1"/>
    </source>
</evidence>
<comment type="caution">
    <text evidence="1">The sequence shown here is derived from an EMBL/GenBank/DDBJ whole genome shotgun (WGS) entry which is preliminary data.</text>
</comment>
<evidence type="ECO:0000313" key="2">
    <source>
        <dbReference type="Proteomes" id="UP000298030"/>
    </source>
</evidence>
<organism evidence="1 2">
    <name type="scientific">Coprinellus micaceus</name>
    <name type="common">Glistening ink-cap mushroom</name>
    <name type="synonym">Coprinus micaceus</name>
    <dbReference type="NCBI Taxonomy" id="71717"/>
    <lineage>
        <taxon>Eukaryota</taxon>
        <taxon>Fungi</taxon>
        <taxon>Dikarya</taxon>
        <taxon>Basidiomycota</taxon>
        <taxon>Agaricomycotina</taxon>
        <taxon>Agaricomycetes</taxon>
        <taxon>Agaricomycetidae</taxon>
        <taxon>Agaricales</taxon>
        <taxon>Agaricineae</taxon>
        <taxon>Psathyrellaceae</taxon>
        <taxon>Coprinellus</taxon>
    </lineage>
</organism>
<accession>A0A4Y7TAB7</accession>